<comment type="caution">
    <text evidence="9">The sequence shown here is derived from an EMBL/GenBank/DDBJ whole genome shotgun (WGS) entry which is preliminary data.</text>
</comment>
<dbReference type="PANTHER" id="PTHR11040:SF211">
    <property type="entry name" value="ZINC TRANSPORTER ZIP11"/>
    <property type="match status" value="1"/>
</dbReference>
<keyword evidence="7 8" id="KW-0472">Membrane</keyword>
<reference evidence="10" key="1">
    <citation type="journal article" date="2019" name="Int. J. Syst. Evol. Microbiol.">
        <title>The Global Catalogue of Microorganisms (GCM) 10K type strain sequencing project: providing services to taxonomists for standard genome sequencing and annotation.</title>
        <authorList>
            <consortium name="The Broad Institute Genomics Platform"/>
            <consortium name="The Broad Institute Genome Sequencing Center for Infectious Disease"/>
            <person name="Wu L."/>
            <person name="Ma J."/>
        </authorList>
    </citation>
    <scope>NUCLEOTIDE SEQUENCE [LARGE SCALE GENOMIC DNA]</scope>
    <source>
        <strain evidence="10">JCM 11590</strain>
    </source>
</reference>
<dbReference type="InterPro" id="IPR003689">
    <property type="entry name" value="ZIP"/>
</dbReference>
<dbReference type="Proteomes" id="UP000633263">
    <property type="component" value="Unassembled WGS sequence"/>
</dbReference>
<keyword evidence="3" id="KW-1003">Cell membrane</keyword>
<evidence type="ECO:0000313" key="9">
    <source>
        <dbReference type="EMBL" id="GGI97210.1"/>
    </source>
</evidence>
<evidence type="ECO:0000256" key="1">
    <source>
        <dbReference type="ARBA" id="ARBA00004651"/>
    </source>
</evidence>
<feature type="transmembrane region" description="Helical" evidence="8">
    <location>
        <begin position="131"/>
        <end position="154"/>
    </location>
</feature>
<feature type="transmembrane region" description="Helical" evidence="8">
    <location>
        <begin position="98"/>
        <end position="119"/>
    </location>
</feature>
<comment type="similarity">
    <text evidence="2">Belongs to the ZIP transporter (TC 2.A.5) family.</text>
</comment>
<keyword evidence="10" id="KW-1185">Reference proteome</keyword>
<dbReference type="PANTHER" id="PTHR11040">
    <property type="entry name" value="ZINC/IRON TRANSPORTER"/>
    <property type="match status" value="1"/>
</dbReference>
<comment type="subcellular location">
    <subcellularLocation>
        <location evidence="1">Cell membrane</location>
        <topology evidence="1">Multi-pass membrane protein</topology>
    </subcellularLocation>
</comment>
<organism evidence="9 10">
    <name type="scientific">Halopseudomonas pertucinogena</name>
    <dbReference type="NCBI Taxonomy" id="86175"/>
    <lineage>
        <taxon>Bacteria</taxon>
        <taxon>Pseudomonadati</taxon>
        <taxon>Pseudomonadota</taxon>
        <taxon>Gammaproteobacteria</taxon>
        <taxon>Pseudomonadales</taxon>
        <taxon>Pseudomonadaceae</taxon>
        <taxon>Halopseudomonas</taxon>
    </lineage>
</organism>
<dbReference type="Pfam" id="PF02535">
    <property type="entry name" value="Zip"/>
    <property type="match status" value="1"/>
</dbReference>
<evidence type="ECO:0000256" key="7">
    <source>
        <dbReference type="ARBA" id="ARBA00023136"/>
    </source>
</evidence>
<keyword evidence="4 8" id="KW-0812">Transmembrane</keyword>
<evidence type="ECO:0000256" key="8">
    <source>
        <dbReference type="SAM" id="Phobius"/>
    </source>
</evidence>
<feature type="transmembrane region" description="Helical" evidence="8">
    <location>
        <begin position="263"/>
        <end position="285"/>
    </location>
</feature>
<gene>
    <name evidence="9" type="ORF">GCM10009083_12380</name>
</gene>
<keyword evidence="6 8" id="KW-1133">Transmembrane helix</keyword>
<evidence type="ECO:0000256" key="5">
    <source>
        <dbReference type="ARBA" id="ARBA00022833"/>
    </source>
</evidence>
<evidence type="ECO:0000256" key="6">
    <source>
        <dbReference type="ARBA" id="ARBA00022989"/>
    </source>
</evidence>
<evidence type="ECO:0000256" key="3">
    <source>
        <dbReference type="ARBA" id="ARBA00022475"/>
    </source>
</evidence>
<feature type="transmembrane region" description="Helical" evidence="8">
    <location>
        <begin position="31"/>
        <end position="53"/>
    </location>
</feature>
<proteinExistence type="inferred from homology"/>
<evidence type="ECO:0000256" key="4">
    <source>
        <dbReference type="ARBA" id="ARBA00022692"/>
    </source>
</evidence>
<evidence type="ECO:0000256" key="2">
    <source>
        <dbReference type="ARBA" id="ARBA00006939"/>
    </source>
</evidence>
<feature type="transmembrane region" description="Helical" evidence="8">
    <location>
        <begin position="297"/>
        <end position="315"/>
    </location>
</feature>
<keyword evidence="5" id="KW-0862">Zinc</keyword>
<sequence>MIQRKRQEMKQPSIALELRTAWINQAQRSPFIFAGLAGTLLLILAAILLGTLSAINDGNITNLRYALMGGAAGFAATTLGACLAFVLGNISGRRQDSLLGFAAGMMLAASAFSLILPGVEAGEAIFDNRLAAAAVVVTGLGLGVLLMLGLDHFIPHEHEITGAQGPVFERMSRVWLFVLAITLHNIPEGMAIGVGFAGGDLSVGLPLATAISIQDIPEGLAVAVALRSIGLAPGKAVLVAALSGFMEPLGALIGIGMSSAFAIAYPVSMGLAAGAMIFVVSHEVIPETHRNGHQTPATMGLMIGFGVMMFLDTALG</sequence>
<accession>A0ABQ2CN62</accession>
<feature type="transmembrane region" description="Helical" evidence="8">
    <location>
        <begin position="174"/>
        <end position="197"/>
    </location>
</feature>
<feature type="transmembrane region" description="Helical" evidence="8">
    <location>
        <begin position="65"/>
        <end position="86"/>
    </location>
</feature>
<dbReference type="EMBL" id="BMNN01000002">
    <property type="protein sequence ID" value="GGI97210.1"/>
    <property type="molecule type" value="Genomic_DNA"/>
</dbReference>
<evidence type="ECO:0000313" key="10">
    <source>
        <dbReference type="Proteomes" id="UP000633263"/>
    </source>
</evidence>
<protein>
    <submittedName>
        <fullName evidence="9">ZIP family metal transporter</fullName>
    </submittedName>
</protein>
<name>A0ABQ2CN62_9GAMM</name>